<dbReference type="RefSeq" id="WP_143821838.1">
    <property type="nucleotide sequence ID" value="NZ_MXAO01000078.1"/>
</dbReference>
<reference evidence="2 3" key="1">
    <citation type="submission" date="2018-06" db="EMBL/GenBank/DDBJ databases">
        <authorList>
            <consortium name="Pathogen Informatics"/>
            <person name="Doyle S."/>
        </authorList>
    </citation>
    <scope>NUCLEOTIDE SEQUENCE [LARGE SCALE GENOMIC DNA]</scope>
    <source>
        <strain evidence="2 3">NCTC11091</strain>
    </source>
</reference>
<evidence type="ECO:0000313" key="2">
    <source>
        <dbReference type="EMBL" id="STY95198.1"/>
    </source>
</evidence>
<evidence type="ECO:0000313" key="3">
    <source>
        <dbReference type="Proteomes" id="UP000255193"/>
    </source>
</evidence>
<accession>A0A378Q4S4</accession>
<feature type="region of interest" description="Disordered" evidence="1">
    <location>
        <begin position="281"/>
        <end position="300"/>
    </location>
</feature>
<dbReference type="AlphaFoldDB" id="A0A378Q4S4"/>
<gene>
    <name evidence="2" type="ORF">NCTC11091_00991</name>
</gene>
<evidence type="ECO:0000256" key="1">
    <source>
        <dbReference type="SAM" id="MobiDB-lite"/>
    </source>
</evidence>
<dbReference type="EMBL" id="UGQA01000001">
    <property type="protein sequence ID" value="STY95198.1"/>
    <property type="molecule type" value="Genomic_DNA"/>
</dbReference>
<proteinExistence type="predicted"/>
<name>A0A378Q4S4_9GAMM</name>
<dbReference type="Proteomes" id="UP000255193">
    <property type="component" value="Unassembled WGS sequence"/>
</dbReference>
<protein>
    <submittedName>
        <fullName evidence="2">Uncharacterized protein</fullName>
    </submittedName>
</protein>
<sequence>MSFGMNTRLASRLREQAHERQQLDGIREAAEQITYDPISERAEITATSNMRLAALSVVLQLALLVTEGQDAEPEDEMLPSELLDALMLETLGDDDDDDIDPLVKAALSAHVADAFSSLGVDDGVIDDMFGMDADVADTAIESACQTVVENLPDDGDPLDEFAQIFAFGYDLSDEPYEELYDGAMYDGAMFDGQKKKKPRTGQKTTKEINGHKVTYKAVKVIRNGKVDVVNKRIGGHVVLSGKQKASLRKARKKAATPTAIRKQMKSLAKGIKRNLYKHLSDKQQKNLQNMSLRRHNKNAF</sequence>
<organism evidence="2 3">
    <name type="scientific">Faucicola atlantae</name>
    <dbReference type="NCBI Taxonomy" id="34059"/>
    <lineage>
        <taxon>Bacteria</taxon>
        <taxon>Pseudomonadati</taxon>
        <taxon>Pseudomonadota</taxon>
        <taxon>Gammaproteobacteria</taxon>
        <taxon>Moraxellales</taxon>
        <taxon>Moraxellaceae</taxon>
        <taxon>Faucicola</taxon>
    </lineage>
</organism>